<feature type="binding site" evidence="6">
    <location>
        <position position="42"/>
    </location>
    <ligand>
        <name>Na(+)</name>
        <dbReference type="ChEBI" id="CHEBI:29101"/>
        <label>1</label>
    </ligand>
</feature>
<dbReference type="PROSITE" id="PS50267">
    <property type="entry name" value="NA_NEUROTRAN_SYMP_3"/>
    <property type="match status" value="1"/>
</dbReference>
<evidence type="ECO:0000256" key="9">
    <source>
        <dbReference type="SAM" id="Phobius"/>
    </source>
</evidence>
<dbReference type="Pfam" id="PF00209">
    <property type="entry name" value="SNF"/>
    <property type="match status" value="1"/>
</dbReference>
<evidence type="ECO:0000313" key="11">
    <source>
        <dbReference type="Proteomes" id="UP000276133"/>
    </source>
</evidence>
<feature type="transmembrane region" description="Helical" evidence="9">
    <location>
        <begin position="473"/>
        <end position="492"/>
    </location>
</feature>
<feature type="transmembrane region" description="Helical" evidence="9">
    <location>
        <begin position="253"/>
        <end position="274"/>
    </location>
</feature>
<dbReference type="PANTHER" id="PTHR11616:SF240">
    <property type="entry name" value="BLOATED TUBULES, ISOFORM B-RELATED"/>
    <property type="match status" value="1"/>
</dbReference>
<comment type="similarity">
    <text evidence="8">Belongs to the sodium:neurotransmitter symporter (SNF) (TC 2.A.22) family.</text>
</comment>
<protein>
    <recommendedName>
        <fullName evidence="8">Transporter</fullName>
    </recommendedName>
</protein>
<feature type="transmembrane region" description="Helical" evidence="9">
    <location>
        <begin position="433"/>
        <end position="453"/>
    </location>
</feature>
<evidence type="ECO:0000256" key="6">
    <source>
        <dbReference type="PIRSR" id="PIRSR600175-1"/>
    </source>
</evidence>
<sequence length="633" mass="72008">MLSENTDGQENKSENQHVNRETWSGKFDFFLSALGYAVGLGNVWRFPYLCYRNGGGVFFIPYFIFMLLVGIPLVFLELGVGPLTSWKMVPIFRGIGLSMNIVNFYLVLYYNMIIAYSLYYLVVSLTSKLPWEECNPAWSSPNCVDDYSQQNFRLVTCDDSNNTLRCDNGQCFNITSLTGSIANCSTNQSNLDLVGWWNPSFPSQDYWNNVILMKSSGIDESGTIVWQLIVALIVAWILSWCMVVKGIAISGKIVYFTASFPYVVLLILGIRGWILPGAAKGIEFYIKPDFSKLSDINVWTDAASQIFFSLSIAYGGLTSLASYNKFQTNIMRDAIVVSFSNCLTSVFAGFVIFSYMGYLSHVTGQPIDQVVQPGQGLAFIVYPYAVTTIPPAPLWAILFFIMMLLLGIDSMMTSVEITITSILDFFPSLRRKSLYKVITITGICIIQFIASLNFTLQSGTYWIEFVDYYSGNWAVFCVAALEAISISWFYGLNNFKKDLSLMIGEKYTNSKFFYGWYFSWFFICPVYLIVLTVLSFVNSKPLKTGSYTYPRWAQILGQLMTFSTFSGTLFWALWLIIRNLFITKKPLIDLIKPDFENWKPLKKSDQIKMKLIHELPVNENEEAKNETIEIQKF</sequence>
<dbReference type="GO" id="GO:0005886">
    <property type="term" value="C:plasma membrane"/>
    <property type="evidence" value="ECO:0007669"/>
    <property type="project" value="TreeGrafter"/>
</dbReference>
<dbReference type="OrthoDB" id="6581954at2759"/>
<feature type="binding site" evidence="6">
    <location>
        <position position="409"/>
    </location>
    <ligand>
        <name>Na(+)</name>
        <dbReference type="ChEBI" id="CHEBI:29101"/>
        <label>1</label>
    </ligand>
</feature>
<evidence type="ECO:0000256" key="4">
    <source>
        <dbReference type="ARBA" id="ARBA00022989"/>
    </source>
</evidence>
<dbReference type="PROSITE" id="PS00754">
    <property type="entry name" value="NA_NEUROTRAN_SYMP_2"/>
    <property type="match status" value="1"/>
</dbReference>
<dbReference type="GO" id="GO:0046872">
    <property type="term" value="F:metal ion binding"/>
    <property type="evidence" value="ECO:0007669"/>
    <property type="project" value="UniProtKB-KW"/>
</dbReference>
<feature type="transmembrane region" description="Helical" evidence="9">
    <location>
        <begin position="555"/>
        <end position="577"/>
    </location>
</feature>
<dbReference type="GO" id="GO:0006865">
    <property type="term" value="P:amino acid transport"/>
    <property type="evidence" value="ECO:0007669"/>
    <property type="project" value="TreeGrafter"/>
</dbReference>
<feature type="binding site" evidence="6">
    <location>
        <position position="410"/>
    </location>
    <ligand>
        <name>Na(+)</name>
        <dbReference type="ChEBI" id="CHEBI:29101"/>
        <label>1</label>
    </ligand>
</feature>
<organism evidence="10 11">
    <name type="scientific">Brachionus plicatilis</name>
    <name type="common">Marine rotifer</name>
    <name type="synonym">Brachionus muelleri</name>
    <dbReference type="NCBI Taxonomy" id="10195"/>
    <lineage>
        <taxon>Eukaryota</taxon>
        <taxon>Metazoa</taxon>
        <taxon>Spiralia</taxon>
        <taxon>Gnathifera</taxon>
        <taxon>Rotifera</taxon>
        <taxon>Eurotatoria</taxon>
        <taxon>Monogononta</taxon>
        <taxon>Pseudotrocha</taxon>
        <taxon>Ploima</taxon>
        <taxon>Brachionidae</taxon>
        <taxon>Brachionus</taxon>
    </lineage>
</organism>
<accession>A0A3M7PY52</accession>
<evidence type="ECO:0000256" key="7">
    <source>
        <dbReference type="PIRSR" id="PIRSR600175-2"/>
    </source>
</evidence>
<evidence type="ECO:0000256" key="2">
    <source>
        <dbReference type="ARBA" id="ARBA00022448"/>
    </source>
</evidence>
<dbReference type="EMBL" id="REGN01008396">
    <property type="protein sequence ID" value="RNA03671.1"/>
    <property type="molecule type" value="Genomic_DNA"/>
</dbReference>
<dbReference type="GO" id="GO:0035725">
    <property type="term" value="P:sodium ion transmembrane transport"/>
    <property type="evidence" value="ECO:0007669"/>
    <property type="project" value="TreeGrafter"/>
</dbReference>
<keyword evidence="6" id="KW-0915">Sodium</keyword>
<keyword evidence="6" id="KW-0479">Metal-binding</keyword>
<dbReference type="PANTHER" id="PTHR11616">
    <property type="entry name" value="SODIUM/CHLORIDE DEPENDENT TRANSPORTER"/>
    <property type="match status" value="1"/>
</dbReference>
<dbReference type="AlphaFoldDB" id="A0A3M7PY52"/>
<keyword evidence="8" id="KW-0769">Symport</keyword>
<reference evidence="10 11" key="1">
    <citation type="journal article" date="2018" name="Sci. Rep.">
        <title>Genomic signatures of local adaptation to the degree of environmental predictability in rotifers.</title>
        <authorList>
            <person name="Franch-Gras L."/>
            <person name="Hahn C."/>
            <person name="Garcia-Roger E.M."/>
            <person name="Carmona M.J."/>
            <person name="Serra M."/>
            <person name="Gomez A."/>
        </authorList>
    </citation>
    <scope>NUCLEOTIDE SEQUENCE [LARGE SCALE GENOMIC DNA]</scope>
    <source>
        <strain evidence="10">HYR1</strain>
    </source>
</reference>
<feature type="transmembrane region" description="Helical" evidence="9">
    <location>
        <begin position="59"/>
        <end position="80"/>
    </location>
</feature>
<dbReference type="GO" id="GO:0015293">
    <property type="term" value="F:symporter activity"/>
    <property type="evidence" value="ECO:0007669"/>
    <property type="project" value="UniProtKB-KW"/>
</dbReference>
<feature type="binding site" evidence="6">
    <location>
        <position position="341"/>
    </location>
    <ligand>
        <name>Na(+)</name>
        <dbReference type="ChEBI" id="CHEBI:29101"/>
        <label>1</label>
    </ligand>
</feature>
<proteinExistence type="inferred from homology"/>
<evidence type="ECO:0000256" key="8">
    <source>
        <dbReference type="RuleBase" id="RU003732"/>
    </source>
</evidence>
<keyword evidence="3 8" id="KW-0812">Transmembrane</keyword>
<feature type="transmembrane region" description="Helical" evidence="9">
    <location>
        <begin position="302"/>
        <end position="323"/>
    </location>
</feature>
<name>A0A3M7PY52_BRAPC</name>
<evidence type="ECO:0000256" key="5">
    <source>
        <dbReference type="ARBA" id="ARBA00023136"/>
    </source>
</evidence>
<feature type="transmembrane region" description="Helical" evidence="9">
    <location>
        <begin position="224"/>
        <end position="244"/>
    </location>
</feature>
<gene>
    <name evidence="10" type="ORF">BpHYR1_037259</name>
</gene>
<keyword evidence="5 9" id="KW-0472">Membrane</keyword>
<evidence type="ECO:0000256" key="1">
    <source>
        <dbReference type="ARBA" id="ARBA00004141"/>
    </source>
</evidence>
<feature type="binding site" evidence="6">
    <location>
        <position position="309"/>
    </location>
    <ligand>
        <name>Na(+)</name>
        <dbReference type="ChEBI" id="CHEBI:29101"/>
        <label>1</label>
    </ligand>
</feature>
<feature type="transmembrane region" description="Helical" evidence="9">
    <location>
        <begin position="513"/>
        <end position="535"/>
    </location>
</feature>
<feature type="binding site" evidence="6">
    <location>
        <position position="37"/>
    </location>
    <ligand>
        <name>Na(+)</name>
        <dbReference type="ChEBI" id="CHEBI:29101"/>
        <label>1</label>
    </ligand>
</feature>
<feature type="transmembrane region" description="Helical" evidence="9">
    <location>
        <begin position="392"/>
        <end position="412"/>
    </location>
</feature>
<keyword evidence="4 9" id="KW-1133">Transmembrane helix</keyword>
<feature type="binding site" evidence="6">
    <location>
        <position position="38"/>
    </location>
    <ligand>
        <name>Na(+)</name>
        <dbReference type="ChEBI" id="CHEBI:29101"/>
        <label>1</label>
    </ligand>
</feature>
<keyword evidence="2 8" id="KW-0813">Transport</keyword>
<feature type="disulfide bond" evidence="7">
    <location>
        <begin position="134"/>
        <end position="143"/>
    </location>
</feature>
<evidence type="ECO:0000313" key="10">
    <source>
        <dbReference type="EMBL" id="RNA03671.1"/>
    </source>
</evidence>
<feature type="binding site" evidence="6">
    <location>
        <position position="406"/>
    </location>
    <ligand>
        <name>Na(+)</name>
        <dbReference type="ChEBI" id="CHEBI:29101"/>
        <label>1</label>
    </ligand>
</feature>
<feature type="transmembrane region" description="Helical" evidence="9">
    <location>
        <begin position="101"/>
        <end position="122"/>
    </location>
</feature>
<feature type="transmembrane region" description="Helical" evidence="9">
    <location>
        <begin position="29"/>
        <end position="47"/>
    </location>
</feature>
<dbReference type="SUPFAM" id="SSF161070">
    <property type="entry name" value="SNF-like"/>
    <property type="match status" value="1"/>
</dbReference>
<feature type="binding site" evidence="6">
    <location>
        <position position="35"/>
    </location>
    <ligand>
        <name>Na(+)</name>
        <dbReference type="ChEBI" id="CHEBI:29101"/>
        <label>1</label>
    </ligand>
</feature>
<feature type="transmembrane region" description="Helical" evidence="9">
    <location>
        <begin position="335"/>
        <end position="356"/>
    </location>
</feature>
<dbReference type="InterPro" id="IPR000175">
    <property type="entry name" value="Na/ntran_symport"/>
</dbReference>
<dbReference type="PRINTS" id="PR00176">
    <property type="entry name" value="NANEUSMPORT"/>
</dbReference>
<comment type="subcellular location">
    <subcellularLocation>
        <location evidence="1">Membrane</location>
        <topology evidence="1">Multi-pass membrane protein</topology>
    </subcellularLocation>
</comment>
<dbReference type="PROSITE" id="PS00610">
    <property type="entry name" value="NA_NEUROTRAN_SYMP_1"/>
    <property type="match status" value="1"/>
</dbReference>
<evidence type="ECO:0000256" key="3">
    <source>
        <dbReference type="ARBA" id="ARBA00022692"/>
    </source>
</evidence>
<dbReference type="InterPro" id="IPR037272">
    <property type="entry name" value="SNS_sf"/>
</dbReference>
<keyword evidence="7" id="KW-1015">Disulfide bond</keyword>
<dbReference type="Proteomes" id="UP000276133">
    <property type="component" value="Unassembled WGS sequence"/>
</dbReference>
<keyword evidence="11" id="KW-1185">Reference proteome</keyword>
<comment type="caution">
    <text evidence="10">The sequence shown here is derived from an EMBL/GenBank/DDBJ whole genome shotgun (WGS) entry which is preliminary data.</text>
</comment>
<dbReference type="STRING" id="10195.A0A3M7PY52"/>